<dbReference type="Pfam" id="PF01943">
    <property type="entry name" value="Polysacc_synt"/>
    <property type="match status" value="1"/>
</dbReference>
<keyword evidence="5 6" id="KW-0472">Membrane</keyword>
<dbReference type="AlphaFoldDB" id="A0A554VLL4"/>
<keyword evidence="2" id="KW-1003">Cell membrane</keyword>
<name>A0A554VLL4_9FLAO</name>
<dbReference type="OrthoDB" id="88014at2"/>
<feature type="transmembrane region" description="Helical" evidence="6">
    <location>
        <begin position="423"/>
        <end position="440"/>
    </location>
</feature>
<accession>A0A554VLL4</accession>
<organism evidence="7 8">
    <name type="scientific">Aquimarina algiphila</name>
    <dbReference type="NCBI Taxonomy" id="2047982"/>
    <lineage>
        <taxon>Bacteria</taxon>
        <taxon>Pseudomonadati</taxon>
        <taxon>Bacteroidota</taxon>
        <taxon>Flavobacteriia</taxon>
        <taxon>Flavobacteriales</taxon>
        <taxon>Flavobacteriaceae</taxon>
        <taxon>Aquimarina</taxon>
    </lineage>
</organism>
<dbReference type="Proteomes" id="UP000318833">
    <property type="component" value="Unassembled WGS sequence"/>
</dbReference>
<dbReference type="InterPro" id="IPR002797">
    <property type="entry name" value="Polysacc_synth"/>
</dbReference>
<evidence type="ECO:0000313" key="7">
    <source>
        <dbReference type="EMBL" id="TSE09049.1"/>
    </source>
</evidence>
<evidence type="ECO:0000256" key="3">
    <source>
        <dbReference type="ARBA" id="ARBA00022692"/>
    </source>
</evidence>
<evidence type="ECO:0000256" key="2">
    <source>
        <dbReference type="ARBA" id="ARBA00022475"/>
    </source>
</evidence>
<dbReference type="InterPro" id="IPR050833">
    <property type="entry name" value="Poly_Biosynth_Transport"/>
</dbReference>
<feature type="transmembrane region" description="Helical" evidence="6">
    <location>
        <begin position="119"/>
        <end position="140"/>
    </location>
</feature>
<comment type="subcellular location">
    <subcellularLocation>
        <location evidence="1">Cell membrane</location>
        <topology evidence="1">Multi-pass membrane protein</topology>
    </subcellularLocation>
</comment>
<feature type="transmembrane region" description="Helical" evidence="6">
    <location>
        <begin position="80"/>
        <end position="107"/>
    </location>
</feature>
<feature type="transmembrane region" description="Helical" evidence="6">
    <location>
        <begin position="12"/>
        <end position="31"/>
    </location>
</feature>
<sequence length="486" mass="55569">MGVVVNQTVKNVIITCLGFGIGAINTLFLYTNFMEKEYYGLVSYLLSASNLIWPLMAFGVHNTLIKFFSSYADDNQQHKFLTLMLILPSIIALILGTIGILFYTTILEFFEEENTIIQPYVWTIFVIAFALSYFEVFFAWSKVKLKSVFGNFIKELFLRICISILLFLVYFKILTPDQFIYALVVACLLRMVIMQLYAFRLHRITLSFSLPENYKAVFKYSTLILIAGSVATLLIDLDKTMIERYLPIEYVAKYGICAYIASVIIIPSRAMHQITYPLTAKLINENAKKKLRDLYKKSSLNLLATSGLLFVLIICNVSQLFEIIPDEYELFIWVVILIGSAKLFDNLLGNNNSILYSSDYYRIILYIGIGMAILTVVLNILCIPVFGVTGAAIATFVAVSCYNMAKVWIVYKKFNMHPFSKKTFLTLLLILGYVFGFYFWDLPFHPFMNITIKSILISLSYTIILYALTISPDLNVLIKNSINKLR</sequence>
<feature type="transmembrane region" description="Helical" evidence="6">
    <location>
        <begin position="360"/>
        <end position="386"/>
    </location>
</feature>
<dbReference type="RefSeq" id="WP_143916397.1">
    <property type="nucleotide sequence ID" value="NZ_CANMIK010000018.1"/>
</dbReference>
<dbReference type="EMBL" id="VLNR01000017">
    <property type="protein sequence ID" value="TSE09049.1"/>
    <property type="molecule type" value="Genomic_DNA"/>
</dbReference>
<keyword evidence="4 6" id="KW-1133">Transmembrane helix</keyword>
<feature type="transmembrane region" description="Helical" evidence="6">
    <location>
        <begin position="217"/>
        <end position="235"/>
    </location>
</feature>
<gene>
    <name evidence="7" type="ORF">FOF46_10235</name>
</gene>
<comment type="caution">
    <text evidence="7">The sequence shown here is derived from an EMBL/GenBank/DDBJ whole genome shotgun (WGS) entry which is preliminary data.</text>
</comment>
<feature type="transmembrane region" description="Helical" evidence="6">
    <location>
        <begin position="152"/>
        <end position="173"/>
    </location>
</feature>
<evidence type="ECO:0000313" key="8">
    <source>
        <dbReference type="Proteomes" id="UP000318833"/>
    </source>
</evidence>
<feature type="transmembrane region" description="Helical" evidence="6">
    <location>
        <begin position="330"/>
        <end position="348"/>
    </location>
</feature>
<dbReference type="PANTHER" id="PTHR30250">
    <property type="entry name" value="PST FAMILY PREDICTED COLANIC ACID TRANSPORTER"/>
    <property type="match status" value="1"/>
</dbReference>
<feature type="transmembrane region" description="Helical" evidence="6">
    <location>
        <begin position="179"/>
        <end position="197"/>
    </location>
</feature>
<evidence type="ECO:0000256" key="6">
    <source>
        <dbReference type="SAM" id="Phobius"/>
    </source>
</evidence>
<protein>
    <submittedName>
        <fullName evidence="7">Oligosaccharide flippase family protein</fullName>
    </submittedName>
</protein>
<dbReference type="PANTHER" id="PTHR30250:SF11">
    <property type="entry name" value="O-ANTIGEN TRANSPORTER-RELATED"/>
    <property type="match status" value="1"/>
</dbReference>
<feature type="transmembrane region" description="Helical" evidence="6">
    <location>
        <begin position="392"/>
        <end position="411"/>
    </location>
</feature>
<feature type="transmembrane region" description="Helical" evidence="6">
    <location>
        <begin position="300"/>
        <end position="324"/>
    </location>
</feature>
<dbReference type="GO" id="GO:0005886">
    <property type="term" value="C:plasma membrane"/>
    <property type="evidence" value="ECO:0007669"/>
    <property type="project" value="UniProtKB-SubCell"/>
</dbReference>
<feature type="transmembrane region" description="Helical" evidence="6">
    <location>
        <begin position="455"/>
        <end position="478"/>
    </location>
</feature>
<evidence type="ECO:0000256" key="4">
    <source>
        <dbReference type="ARBA" id="ARBA00022989"/>
    </source>
</evidence>
<evidence type="ECO:0000256" key="1">
    <source>
        <dbReference type="ARBA" id="ARBA00004651"/>
    </source>
</evidence>
<evidence type="ECO:0000256" key="5">
    <source>
        <dbReference type="ARBA" id="ARBA00023136"/>
    </source>
</evidence>
<reference evidence="7 8" key="1">
    <citation type="submission" date="2019-07" db="EMBL/GenBank/DDBJ databases">
        <title>The draft genome sequence of Aquimarina algiphila M91.</title>
        <authorList>
            <person name="Meng X."/>
        </authorList>
    </citation>
    <scope>NUCLEOTIDE SEQUENCE [LARGE SCALE GENOMIC DNA]</scope>
    <source>
        <strain evidence="7 8">M91</strain>
    </source>
</reference>
<proteinExistence type="predicted"/>
<keyword evidence="3 6" id="KW-0812">Transmembrane</keyword>
<keyword evidence="8" id="KW-1185">Reference proteome</keyword>
<feature type="transmembrane region" description="Helical" evidence="6">
    <location>
        <begin position="247"/>
        <end position="266"/>
    </location>
</feature>